<feature type="domain" description="CCHC-type" evidence="2">
    <location>
        <begin position="3"/>
        <end position="17"/>
    </location>
</feature>
<evidence type="ECO:0000313" key="3">
    <source>
        <dbReference type="EMBL" id="OMJ66840.1"/>
    </source>
</evidence>
<dbReference type="PROSITE" id="PS50158">
    <property type="entry name" value="ZF_CCHC"/>
    <property type="match status" value="5"/>
</dbReference>
<protein>
    <recommendedName>
        <fullName evidence="2">CCHC-type domain-containing protein</fullName>
    </recommendedName>
</protein>
<comment type="caution">
    <text evidence="3">The sequence shown here is derived from an EMBL/GenBank/DDBJ whole genome shotgun (WGS) entry which is preliminary data.</text>
</comment>
<dbReference type="AlphaFoldDB" id="A0A1R2AR06"/>
<accession>A0A1R2AR06</accession>
<evidence type="ECO:0000259" key="2">
    <source>
        <dbReference type="PROSITE" id="PS50158"/>
    </source>
</evidence>
<dbReference type="Proteomes" id="UP000187209">
    <property type="component" value="Unassembled WGS sequence"/>
</dbReference>
<feature type="domain" description="CCHC-type" evidence="2">
    <location>
        <begin position="68"/>
        <end position="82"/>
    </location>
</feature>
<dbReference type="InterPro" id="IPR051714">
    <property type="entry name" value="Znf_CCHC_NABP"/>
</dbReference>
<dbReference type="InterPro" id="IPR036875">
    <property type="entry name" value="Znf_CCHC_sf"/>
</dbReference>
<gene>
    <name evidence="3" type="ORF">SteCoe_36182</name>
</gene>
<evidence type="ECO:0000256" key="1">
    <source>
        <dbReference type="PROSITE-ProRule" id="PRU00047"/>
    </source>
</evidence>
<keyword evidence="1" id="KW-0479">Metal-binding</keyword>
<reference evidence="3 4" key="1">
    <citation type="submission" date="2016-11" db="EMBL/GenBank/DDBJ databases">
        <title>The macronuclear genome of Stentor coeruleus: a giant cell with tiny introns.</title>
        <authorList>
            <person name="Slabodnick M."/>
            <person name="Ruby J.G."/>
            <person name="Reiff S.B."/>
            <person name="Swart E.C."/>
            <person name="Gosai S."/>
            <person name="Prabakaran S."/>
            <person name="Witkowska E."/>
            <person name="Larue G.E."/>
            <person name="Fisher S."/>
            <person name="Freeman R.M."/>
            <person name="Gunawardena J."/>
            <person name="Chu W."/>
            <person name="Stover N.A."/>
            <person name="Gregory B.D."/>
            <person name="Nowacki M."/>
            <person name="Derisi J."/>
            <person name="Roy S.W."/>
            <person name="Marshall W.F."/>
            <person name="Sood P."/>
        </authorList>
    </citation>
    <scope>NUCLEOTIDE SEQUENCE [LARGE SCALE GENOMIC DNA]</scope>
    <source>
        <strain evidence="3">WM001</strain>
    </source>
</reference>
<evidence type="ECO:0000313" key="4">
    <source>
        <dbReference type="Proteomes" id="UP000187209"/>
    </source>
</evidence>
<keyword evidence="1" id="KW-0862">Zinc</keyword>
<dbReference type="Pfam" id="PF00098">
    <property type="entry name" value="zf-CCHC"/>
    <property type="match status" value="5"/>
</dbReference>
<sequence>MICYNCRTVGHKIKDCPLMSVTCENCNKRGHMLQNCPDHNFASNNNGKNQRHRGISKGRGGNQDGKICFNCQQLGHISKNCPLNNKKRCFKCQQLGHISKNCPLNNEMRCFSCQQFSHITNDCPYKKTEEYPANNEGARYFYIHEHIIEDYPSNYQVNNETIYPHSNNPGHTQDDCQKFKQNENIKQKKEKIEVNAIDLSIKCYKCQQLGHIFKNCKFKVISNKLR</sequence>
<dbReference type="GO" id="GO:0008270">
    <property type="term" value="F:zinc ion binding"/>
    <property type="evidence" value="ECO:0007669"/>
    <property type="project" value="UniProtKB-KW"/>
</dbReference>
<dbReference type="EMBL" id="MPUH01001622">
    <property type="protein sequence ID" value="OMJ66840.1"/>
    <property type="molecule type" value="Genomic_DNA"/>
</dbReference>
<dbReference type="SUPFAM" id="SSF57756">
    <property type="entry name" value="Retrovirus zinc finger-like domains"/>
    <property type="match status" value="2"/>
</dbReference>
<dbReference type="SMART" id="SM00343">
    <property type="entry name" value="ZnF_C2HC"/>
    <property type="match status" value="6"/>
</dbReference>
<keyword evidence="1" id="KW-0863">Zinc-finger</keyword>
<feature type="domain" description="CCHC-type" evidence="2">
    <location>
        <begin position="88"/>
        <end position="103"/>
    </location>
</feature>
<keyword evidence="4" id="KW-1185">Reference proteome</keyword>
<feature type="domain" description="CCHC-type" evidence="2">
    <location>
        <begin position="202"/>
        <end position="217"/>
    </location>
</feature>
<dbReference type="InterPro" id="IPR001878">
    <property type="entry name" value="Znf_CCHC"/>
</dbReference>
<feature type="domain" description="CCHC-type" evidence="2">
    <location>
        <begin position="23"/>
        <end position="38"/>
    </location>
</feature>
<proteinExistence type="predicted"/>
<name>A0A1R2AR06_9CILI</name>
<dbReference type="GO" id="GO:0003676">
    <property type="term" value="F:nucleic acid binding"/>
    <property type="evidence" value="ECO:0007669"/>
    <property type="project" value="InterPro"/>
</dbReference>
<dbReference type="PANTHER" id="PTHR23002">
    <property type="entry name" value="ZINC FINGER CCHC DOMAIN CONTAINING PROTEIN"/>
    <property type="match status" value="1"/>
</dbReference>
<dbReference type="Gene3D" id="4.10.60.10">
    <property type="entry name" value="Zinc finger, CCHC-type"/>
    <property type="match status" value="4"/>
</dbReference>
<organism evidence="3 4">
    <name type="scientific">Stentor coeruleus</name>
    <dbReference type="NCBI Taxonomy" id="5963"/>
    <lineage>
        <taxon>Eukaryota</taxon>
        <taxon>Sar</taxon>
        <taxon>Alveolata</taxon>
        <taxon>Ciliophora</taxon>
        <taxon>Postciliodesmatophora</taxon>
        <taxon>Heterotrichea</taxon>
        <taxon>Heterotrichida</taxon>
        <taxon>Stentoridae</taxon>
        <taxon>Stentor</taxon>
    </lineage>
</organism>
<dbReference type="OrthoDB" id="313546at2759"/>